<dbReference type="Gene3D" id="3.60.10.10">
    <property type="entry name" value="Endonuclease/exonuclease/phosphatase"/>
    <property type="match status" value="1"/>
</dbReference>
<reference evidence="1" key="1">
    <citation type="submission" date="2019-11" db="EMBL/GenBank/DDBJ databases">
        <authorList>
            <person name="Li J."/>
        </authorList>
    </citation>
    <scope>NUCLEOTIDE SEQUENCE</scope>
    <source>
        <strain evidence="1">B6B</strain>
    </source>
</reference>
<dbReference type="AlphaFoldDB" id="A0A6A8DCR5"/>
<evidence type="ECO:0000313" key="2">
    <source>
        <dbReference type="Proteomes" id="UP000799092"/>
    </source>
</evidence>
<dbReference type="SUPFAM" id="SSF56219">
    <property type="entry name" value="DNase I-like"/>
    <property type="match status" value="1"/>
</dbReference>
<dbReference type="OrthoDB" id="2987572at2"/>
<accession>A0A6A8DCR5</accession>
<evidence type="ECO:0008006" key="3">
    <source>
        <dbReference type="Google" id="ProtNLM"/>
    </source>
</evidence>
<proteinExistence type="predicted"/>
<keyword evidence="2" id="KW-1185">Reference proteome</keyword>
<evidence type="ECO:0000313" key="1">
    <source>
        <dbReference type="EMBL" id="MRH41571.1"/>
    </source>
</evidence>
<sequence>MDQLRIISWNISLRGPIKDKMDLLQSVINETDGPTLVALQEVIEKDRAYITEEKIFSTHSYSIDFRTPGPFDTRNRKLGCMIGVTSNSEASNPGVIQRTPFPDRTLYTDITIDNFTFKLICFHSLTGVGYKKAKTTQYVGIAEYLHLHRDIPMICCFDANEPAVDHYDIEKVKFFNQAGDKGMGAALIMSSNPLHNMRDSYRTWLVENMDVFNEIKDKQQAAQDEKTLKYIPLTTSHIINKKYHKRYDYIFNSSNFNVKNVQYRLDESLKAGSDHAMVVTDYEIRC</sequence>
<protein>
    <recommendedName>
        <fullName evidence="3">Endonuclease/exonuclease/phosphatase family protein</fullName>
    </recommendedName>
</protein>
<dbReference type="EMBL" id="WJNG01000002">
    <property type="protein sequence ID" value="MRH41571.1"/>
    <property type="molecule type" value="Genomic_DNA"/>
</dbReference>
<dbReference type="InterPro" id="IPR036691">
    <property type="entry name" value="Endo/exonu/phosph_ase_sf"/>
</dbReference>
<dbReference type="RefSeq" id="WP_153735216.1">
    <property type="nucleotide sequence ID" value="NZ_WJNG01000002.1"/>
</dbReference>
<organism evidence="1 2">
    <name type="scientific">Aquibacillus halophilus</name>
    <dbReference type="NCBI Taxonomy" id="930132"/>
    <lineage>
        <taxon>Bacteria</taxon>
        <taxon>Bacillati</taxon>
        <taxon>Bacillota</taxon>
        <taxon>Bacilli</taxon>
        <taxon>Bacillales</taxon>
        <taxon>Bacillaceae</taxon>
        <taxon>Aquibacillus</taxon>
    </lineage>
</organism>
<gene>
    <name evidence="1" type="ORF">GH741_02650</name>
</gene>
<name>A0A6A8DCR5_9BACI</name>
<comment type="caution">
    <text evidence="1">The sequence shown here is derived from an EMBL/GenBank/DDBJ whole genome shotgun (WGS) entry which is preliminary data.</text>
</comment>
<dbReference type="Proteomes" id="UP000799092">
    <property type="component" value="Unassembled WGS sequence"/>
</dbReference>